<gene>
    <name evidence="1" type="ORF">TSUD_258960</name>
</gene>
<proteinExistence type="predicted"/>
<keyword evidence="2" id="KW-1185">Reference proteome</keyword>
<evidence type="ECO:0000313" key="1">
    <source>
        <dbReference type="EMBL" id="GAU35721.1"/>
    </source>
</evidence>
<name>A0A2Z6MWC9_TRISU</name>
<dbReference type="EMBL" id="DF973601">
    <property type="protein sequence ID" value="GAU35721.1"/>
    <property type="molecule type" value="Genomic_DNA"/>
</dbReference>
<dbReference type="AlphaFoldDB" id="A0A2Z6MWC9"/>
<protein>
    <submittedName>
        <fullName evidence="1">Uncharacterized protein</fullName>
    </submittedName>
</protein>
<accession>A0A2Z6MWC9</accession>
<sequence>MVHVKQAMSVFDNRRKRLVTERNCLETRKRGFKRFKQLWLLPPSLMRDSKIDSQQSSGKYKLAAAVLLLLFFFIVKTNTDAANDMCAAITTISIFIISQW</sequence>
<evidence type="ECO:0000313" key="2">
    <source>
        <dbReference type="Proteomes" id="UP000242715"/>
    </source>
</evidence>
<organism evidence="1 2">
    <name type="scientific">Trifolium subterraneum</name>
    <name type="common">Subterranean clover</name>
    <dbReference type="NCBI Taxonomy" id="3900"/>
    <lineage>
        <taxon>Eukaryota</taxon>
        <taxon>Viridiplantae</taxon>
        <taxon>Streptophyta</taxon>
        <taxon>Embryophyta</taxon>
        <taxon>Tracheophyta</taxon>
        <taxon>Spermatophyta</taxon>
        <taxon>Magnoliopsida</taxon>
        <taxon>eudicotyledons</taxon>
        <taxon>Gunneridae</taxon>
        <taxon>Pentapetalae</taxon>
        <taxon>rosids</taxon>
        <taxon>fabids</taxon>
        <taxon>Fabales</taxon>
        <taxon>Fabaceae</taxon>
        <taxon>Papilionoideae</taxon>
        <taxon>50 kb inversion clade</taxon>
        <taxon>NPAAA clade</taxon>
        <taxon>Hologalegina</taxon>
        <taxon>IRL clade</taxon>
        <taxon>Trifolieae</taxon>
        <taxon>Trifolium</taxon>
    </lineage>
</organism>
<dbReference type="Proteomes" id="UP000242715">
    <property type="component" value="Unassembled WGS sequence"/>
</dbReference>
<reference evidence="2" key="1">
    <citation type="journal article" date="2017" name="Front. Plant Sci.">
        <title>Climate Clever Clovers: New Paradigm to Reduce the Environmental Footprint of Ruminants by Breeding Low Methanogenic Forages Utilizing Haplotype Variation.</title>
        <authorList>
            <person name="Kaur P."/>
            <person name="Appels R."/>
            <person name="Bayer P.E."/>
            <person name="Keeble-Gagnere G."/>
            <person name="Wang J."/>
            <person name="Hirakawa H."/>
            <person name="Shirasawa K."/>
            <person name="Vercoe P."/>
            <person name="Stefanova K."/>
            <person name="Durmic Z."/>
            <person name="Nichols P."/>
            <person name="Revell C."/>
            <person name="Isobe S.N."/>
            <person name="Edwards D."/>
            <person name="Erskine W."/>
        </authorList>
    </citation>
    <scope>NUCLEOTIDE SEQUENCE [LARGE SCALE GENOMIC DNA]</scope>
    <source>
        <strain evidence="2">cv. Daliak</strain>
    </source>
</reference>